<keyword evidence="1" id="KW-1133">Transmembrane helix</keyword>
<feature type="transmembrane region" description="Helical" evidence="1">
    <location>
        <begin position="99"/>
        <end position="132"/>
    </location>
</feature>
<evidence type="ECO:0000256" key="1">
    <source>
        <dbReference type="SAM" id="Phobius"/>
    </source>
</evidence>
<organism evidence="2 3">
    <name type="scientific">Nosema granulosis</name>
    <dbReference type="NCBI Taxonomy" id="83296"/>
    <lineage>
        <taxon>Eukaryota</taxon>
        <taxon>Fungi</taxon>
        <taxon>Fungi incertae sedis</taxon>
        <taxon>Microsporidia</taxon>
        <taxon>Nosematidae</taxon>
        <taxon>Nosema</taxon>
    </lineage>
</organism>
<keyword evidence="3" id="KW-1185">Reference proteome</keyword>
<dbReference type="Proteomes" id="UP000740883">
    <property type="component" value="Unassembled WGS sequence"/>
</dbReference>
<reference evidence="2 3" key="1">
    <citation type="journal article" date="2020" name="Genome Biol. Evol.">
        <title>Comparative genomics of strictly vertically transmitted, feminizing microsporidia endosymbionts of amphipod crustaceans.</title>
        <authorList>
            <person name="Cormier A."/>
            <person name="Chebbi M.A."/>
            <person name="Giraud I."/>
            <person name="Wattier R."/>
            <person name="Teixeira M."/>
            <person name="Gilbert C."/>
            <person name="Rigaud T."/>
            <person name="Cordaux R."/>
        </authorList>
    </citation>
    <scope>NUCLEOTIDE SEQUENCE [LARGE SCALE GENOMIC DNA]</scope>
    <source>
        <strain evidence="2 3">Ou3-Ou53</strain>
    </source>
</reference>
<gene>
    <name evidence="2" type="ORF">NGRA_1427</name>
</gene>
<evidence type="ECO:0000313" key="3">
    <source>
        <dbReference type="Proteomes" id="UP000740883"/>
    </source>
</evidence>
<evidence type="ECO:0000313" key="2">
    <source>
        <dbReference type="EMBL" id="KAF9763200.1"/>
    </source>
</evidence>
<feature type="transmembrane region" description="Helical" evidence="1">
    <location>
        <begin position="67"/>
        <end position="87"/>
    </location>
</feature>
<protein>
    <submittedName>
        <fullName evidence="2">Uncharacterized protein</fullName>
    </submittedName>
</protein>
<comment type="caution">
    <text evidence="2">The sequence shown here is derived from an EMBL/GenBank/DDBJ whole genome shotgun (WGS) entry which is preliminary data.</text>
</comment>
<keyword evidence="1" id="KW-0472">Membrane</keyword>
<name>A0A9P6KZD2_9MICR</name>
<dbReference type="AlphaFoldDB" id="A0A9P6KZD2"/>
<keyword evidence="1" id="KW-0812">Transmembrane</keyword>
<sequence>MTIGVSIFIYLFLSKLIPPRDSCLYYIIGLIFETIALRLVDFEALKDVLFRTEALVYEKESIVQDSFAVLSTISLNIVGRNLIFYILEALKTFAEAVRFILLAIIVSAFCWLEVPIYVCLITSSASLLLLVLQSVASKDVNITKKEKLGGALKKNTSTLFKISNGIYFYIIQFCLDFYKFTRVI</sequence>
<accession>A0A9P6KZD2</accession>
<dbReference type="EMBL" id="SBJO01000091">
    <property type="protein sequence ID" value="KAF9763200.1"/>
    <property type="molecule type" value="Genomic_DNA"/>
</dbReference>
<proteinExistence type="predicted"/>